<evidence type="ECO:0000313" key="4">
    <source>
        <dbReference type="Proteomes" id="UP000530403"/>
    </source>
</evidence>
<keyword evidence="3" id="KW-1185">Reference proteome</keyword>
<evidence type="ECO:0000313" key="2">
    <source>
        <dbReference type="EMBL" id="NYE39053.1"/>
    </source>
</evidence>
<gene>
    <name evidence="2" type="ORF">HEB29_000064</name>
    <name evidence="1" type="ORF">Sfulv_00580</name>
</gene>
<organism evidence="1 3">
    <name type="scientific">Streptomyces fulvorobeus</name>
    <dbReference type="NCBI Taxonomy" id="284028"/>
    <lineage>
        <taxon>Bacteria</taxon>
        <taxon>Bacillati</taxon>
        <taxon>Actinomycetota</taxon>
        <taxon>Actinomycetes</taxon>
        <taxon>Kitasatosporales</taxon>
        <taxon>Streptomycetaceae</taxon>
        <taxon>Streptomyces</taxon>
    </lineage>
</organism>
<protein>
    <submittedName>
        <fullName evidence="1">Uncharacterized protein</fullName>
    </submittedName>
</protein>
<dbReference type="EMBL" id="JACCCF010000001">
    <property type="protein sequence ID" value="NYE39053.1"/>
    <property type="molecule type" value="Genomic_DNA"/>
</dbReference>
<name>A0A7J0BZS3_9ACTN</name>
<dbReference type="EMBL" id="BLWC01000001">
    <property type="protein sequence ID" value="GFM95247.1"/>
    <property type="molecule type" value="Genomic_DNA"/>
</dbReference>
<comment type="caution">
    <text evidence="1">The sequence shown here is derived from an EMBL/GenBank/DDBJ whole genome shotgun (WGS) entry which is preliminary data.</text>
</comment>
<dbReference type="AlphaFoldDB" id="A0A7J0BZS3"/>
<dbReference type="Proteomes" id="UP000498980">
    <property type="component" value="Unassembled WGS sequence"/>
</dbReference>
<evidence type="ECO:0000313" key="3">
    <source>
        <dbReference type="Proteomes" id="UP000498980"/>
    </source>
</evidence>
<evidence type="ECO:0000313" key="1">
    <source>
        <dbReference type="EMBL" id="GFM95247.1"/>
    </source>
</evidence>
<proteinExistence type="predicted"/>
<dbReference type="RefSeq" id="WP_173310170.1">
    <property type="nucleotide sequence ID" value="NZ_BAAAUE010000008.1"/>
</dbReference>
<reference evidence="2 4" key="2">
    <citation type="submission" date="2020-07" db="EMBL/GenBank/DDBJ databases">
        <title>Sequencing the genomes of 1000 actinobacteria strains.</title>
        <authorList>
            <person name="Klenk H.-P."/>
        </authorList>
    </citation>
    <scope>NUCLEOTIDE SEQUENCE [LARGE SCALE GENOMIC DNA]</scope>
    <source>
        <strain evidence="2 4">DSM 41455</strain>
    </source>
</reference>
<sequence>MRIDLDFNPGQHEMTIDLFDQEDIGGDDNLGGVVIGDNSSPLNELQHETIANFGAVYVLTYALGEKSDF</sequence>
<accession>A0A7J0BZS3</accession>
<dbReference type="Proteomes" id="UP000530403">
    <property type="component" value="Unassembled WGS sequence"/>
</dbReference>
<reference evidence="1 3" key="1">
    <citation type="submission" date="2020-05" db="EMBL/GenBank/DDBJ databases">
        <title>Whole genome shotgun sequence of Streptomyces fulvorobeus NBRC 15897.</title>
        <authorList>
            <person name="Komaki H."/>
            <person name="Tamura T."/>
        </authorList>
    </citation>
    <scope>NUCLEOTIDE SEQUENCE [LARGE SCALE GENOMIC DNA]</scope>
    <source>
        <strain evidence="1 3">NBRC 15897</strain>
    </source>
</reference>